<dbReference type="Proteomes" id="UP000824120">
    <property type="component" value="Chromosome 2"/>
</dbReference>
<dbReference type="PANTHER" id="PTHR34995:SF1">
    <property type="entry name" value="DNA-DIRECTED RNA POLYMERASE SUBUNIT BETA"/>
    <property type="match status" value="1"/>
</dbReference>
<evidence type="ECO:0000313" key="5">
    <source>
        <dbReference type="EMBL" id="KAG5626562.1"/>
    </source>
</evidence>
<reference evidence="5 6" key="1">
    <citation type="submission" date="2020-09" db="EMBL/GenBank/DDBJ databases">
        <title>De no assembly of potato wild relative species, Solanum commersonii.</title>
        <authorList>
            <person name="Cho K."/>
        </authorList>
    </citation>
    <scope>NUCLEOTIDE SEQUENCE [LARGE SCALE GENOMIC DNA]</scope>
    <source>
        <strain evidence="5">LZ3.2</strain>
        <tissue evidence="5">Leaf</tissue>
    </source>
</reference>
<evidence type="ECO:0000256" key="1">
    <source>
        <dbReference type="ARBA" id="ARBA00022478"/>
    </source>
</evidence>
<dbReference type="EMBL" id="JACXVP010000002">
    <property type="protein sequence ID" value="KAG5626562.1"/>
    <property type="molecule type" value="Genomic_DNA"/>
</dbReference>
<accession>A0A9J6AQV4</accession>
<dbReference type="PANTHER" id="PTHR34995">
    <property type="entry name" value="DNA-DIRECTED RNA POLYMERASE SUBUNIT BETA"/>
    <property type="match status" value="1"/>
</dbReference>
<proteinExistence type="predicted"/>
<organism evidence="5 6">
    <name type="scientific">Solanum commersonii</name>
    <name type="common">Commerson's wild potato</name>
    <name type="synonym">Commerson's nightshade</name>
    <dbReference type="NCBI Taxonomy" id="4109"/>
    <lineage>
        <taxon>Eukaryota</taxon>
        <taxon>Viridiplantae</taxon>
        <taxon>Streptophyta</taxon>
        <taxon>Embryophyta</taxon>
        <taxon>Tracheophyta</taxon>
        <taxon>Spermatophyta</taxon>
        <taxon>Magnoliopsida</taxon>
        <taxon>eudicotyledons</taxon>
        <taxon>Gunneridae</taxon>
        <taxon>Pentapetalae</taxon>
        <taxon>asterids</taxon>
        <taxon>lamiids</taxon>
        <taxon>Solanales</taxon>
        <taxon>Solanaceae</taxon>
        <taxon>Solanoideae</taxon>
        <taxon>Solaneae</taxon>
        <taxon>Solanum</taxon>
    </lineage>
</organism>
<evidence type="ECO:0000313" key="6">
    <source>
        <dbReference type="Proteomes" id="UP000824120"/>
    </source>
</evidence>
<comment type="caution">
    <text evidence="5">The sequence shown here is derived from an EMBL/GenBank/DDBJ whole genome shotgun (WGS) entry which is preliminary data.</text>
</comment>
<dbReference type="GO" id="GO:0016779">
    <property type="term" value="F:nucleotidyltransferase activity"/>
    <property type="evidence" value="ECO:0007669"/>
    <property type="project" value="UniProtKB-KW"/>
</dbReference>
<dbReference type="OrthoDB" id="1304809at2759"/>
<keyword evidence="2" id="KW-0808">Transferase</keyword>
<keyword evidence="3" id="KW-0548">Nucleotidyltransferase</keyword>
<protein>
    <submittedName>
        <fullName evidence="5">Uncharacterized protein</fullName>
    </submittedName>
</protein>
<dbReference type="GO" id="GO:0000428">
    <property type="term" value="C:DNA-directed RNA polymerase complex"/>
    <property type="evidence" value="ECO:0007669"/>
    <property type="project" value="UniProtKB-KW"/>
</dbReference>
<evidence type="ECO:0000256" key="3">
    <source>
        <dbReference type="ARBA" id="ARBA00022695"/>
    </source>
</evidence>
<evidence type="ECO:0000256" key="2">
    <source>
        <dbReference type="ARBA" id="ARBA00022679"/>
    </source>
</evidence>
<gene>
    <name evidence="5" type="ORF">H5410_011780</name>
</gene>
<name>A0A9J6AQV4_SOLCO</name>
<dbReference type="InterPro" id="IPR050254">
    <property type="entry name" value="RNA_pol_beta''_euk"/>
</dbReference>
<dbReference type="AlphaFoldDB" id="A0A9J6AQV4"/>
<keyword evidence="1" id="KW-0240">DNA-directed RNA polymerase</keyword>
<sequence>MNLEKRVESWNKCIPRNLGIPWGFLIRANYSTKPNFFEDGMFNVFSPGELIGLLRAERMGRALKETCTIN</sequence>
<evidence type="ECO:0000256" key="4">
    <source>
        <dbReference type="ARBA" id="ARBA00023163"/>
    </source>
</evidence>
<keyword evidence="4" id="KW-0804">Transcription</keyword>
<keyword evidence="6" id="KW-1185">Reference proteome</keyword>